<dbReference type="FunFam" id="2.40.10.10:FF:000002">
    <property type="entry name" value="Transmembrane protease serine"/>
    <property type="match status" value="1"/>
</dbReference>
<keyword evidence="1" id="KW-1015">Disulfide bond</keyword>
<name>A0A7R9BXU2_9CRUS</name>
<evidence type="ECO:0000256" key="3">
    <source>
        <dbReference type="SAM" id="SignalP"/>
    </source>
</evidence>
<proteinExistence type="inferred from homology"/>
<dbReference type="InterPro" id="IPR001314">
    <property type="entry name" value="Peptidase_S1A"/>
</dbReference>
<dbReference type="SUPFAM" id="SSF50494">
    <property type="entry name" value="Trypsin-like serine proteases"/>
    <property type="match status" value="1"/>
</dbReference>
<dbReference type="PANTHER" id="PTHR24252:SF7">
    <property type="entry name" value="HYALIN"/>
    <property type="match status" value="1"/>
</dbReference>
<feature type="signal peptide" evidence="3">
    <location>
        <begin position="1"/>
        <end position="23"/>
    </location>
</feature>
<evidence type="ECO:0000313" key="5">
    <source>
        <dbReference type="EMBL" id="CAD7283565.1"/>
    </source>
</evidence>
<dbReference type="AlphaFoldDB" id="A0A7R9BXU2"/>
<dbReference type="Gene3D" id="2.40.10.10">
    <property type="entry name" value="Trypsin-like serine proteases"/>
    <property type="match status" value="1"/>
</dbReference>
<dbReference type="EMBL" id="OA887686">
    <property type="protein sequence ID" value="CAD7283565.1"/>
    <property type="molecule type" value="Genomic_DNA"/>
</dbReference>
<evidence type="ECO:0000256" key="2">
    <source>
        <dbReference type="ARBA" id="ARBA00024195"/>
    </source>
</evidence>
<dbReference type="PRINTS" id="PR00722">
    <property type="entry name" value="CHYMOTRYPSIN"/>
</dbReference>
<evidence type="ECO:0000256" key="1">
    <source>
        <dbReference type="ARBA" id="ARBA00023157"/>
    </source>
</evidence>
<dbReference type="CDD" id="cd00190">
    <property type="entry name" value="Tryp_SPc"/>
    <property type="match status" value="1"/>
</dbReference>
<dbReference type="InterPro" id="IPR001254">
    <property type="entry name" value="Trypsin_dom"/>
</dbReference>
<dbReference type="GO" id="GO:0004252">
    <property type="term" value="F:serine-type endopeptidase activity"/>
    <property type="evidence" value="ECO:0007669"/>
    <property type="project" value="InterPro"/>
</dbReference>
<organism evidence="5">
    <name type="scientific">Notodromas monacha</name>
    <dbReference type="NCBI Taxonomy" id="399045"/>
    <lineage>
        <taxon>Eukaryota</taxon>
        <taxon>Metazoa</taxon>
        <taxon>Ecdysozoa</taxon>
        <taxon>Arthropoda</taxon>
        <taxon>Crustacea</taxon>
        <taxon>Oligostraca</taxon>
        <taxon>Ostracoda</taxon>
        <taxon>Podocopa</taxon>
        <taxon>Podocopida</taxon>
        <taxon>Cypridocopina</taxon>
        <taxon>Cypridoidea</taxon>
        <taxon>Cyprididae</taxon>
        <taxon>Notodromas</taxon>
    </lineage>
</organism>
<dbReference type="PROSITE" id="PS00134">
    <property type="entry name" value="TRYPSIN_HIS"/>
    <property type="match status" value="1"/>
</dbReference>
<evidence type="ECO:0000313" key="6">
    <source>
        <dbReference type="Proteomes" id="UP000678499"/>
    </source>
</evidence>
<reference evidence="5" key="1">
    <citation type="submission" date="2020-11" db="EMBL/GenBank/DDBJ databases">
        <authorList>
            <person name="Tran Van P."/>
        </authorList>
    </citation>
    <scope>NUCLEOTIDE SEQUENCE</scope>
</reference>
<gene>
    <name evidence="5" type="ORF">NMOB1V02_LOCUS11180</name>
</gene>
<dbReference type="SMART" id="SM00020">
    <property type="entry name" value="Tryp_SPc"/>
    <property type="match status" value="1"/>
</dbReference>
<evidence type="ECO:0000259" key="4">
    <source>
        <dbReference type="PROSITE" id="PS50240"/>
    </source>
</evidence>
<comment type="similarity">
    <text evidence="2">Belongs to the peptidase S1 family. CLIP subfamily.</text>
</comment>
<dbReference type="EMBL" id="CAJPEX010005649">
    <property type="protein sequence ID" value="CAG0923717.1"/>
    <property type="molecule type" value="Genomic_DNA"/>
</dbReference>
<accession>A0A7R9BXU2</accession>
<dbReference type="InterPro" id="IPR009003">
    <property type="entry name" value="Peptidase_S1_PA"/>
</dbReference>
<feature type="domain" description="Peptidase S1" evidence="4">
    <location>
        <begin position="40"/>
        <end position="272"/>
    </location>
</feature>
<feature type="chain" id="PRO_5036210320" description="Peptidase S1 domain-containing protein" evidence="3">
    <location>
        <begin position="24"/>
        <end position="278"/>
    </location>
</feature>
<protein>
    <recommendedName>
        <fullName evidence="4">Peptidase S1 domain-containing protein</fullName>
    </recommendedName>
</protein>
<dbReference type="PROSITE" id="PS50240">
    <property type="entry name" value="TRYPSIN_DOM"/>
    <property type="match status" value="1"/>
</dbReference>
<dbReference type="Pfam" id="PF00089">
    <property type="entry name" value="Trypsin"/>
    <property type="match status" value="1"/>
</dbReference>
<dbReference type="Proteomes" id="UP000678499">
    <property type="component" value="Unassembled WGS sequence"/>
</dbReference>
<dbReference type="InterPro" id="IPR018114">
    <property type="entry name" value="TRYPSIN_HIS"/>
</dbReference>
<keyword evidence="6" id="KW-1185">Reference proteome</keyword>
<dbReference type="OrthoDB" id="10059102at2759"/>
<dbReference type="PANTHER" id="PTHR24252">
    <property type="entry name" value="ACROSIN-RELATED"/>
    <property type="match status" value="1"/>
</dbReference>
<sequence>MKLVTVAAVAVLLVGLIGGVAFGKPAENRRGNSLKNGDRIVGGVVAEVSLQLDAVILKQHFCGGSIIHPNWILTAAHCFEEQLFPIPVEFIRVVVGESHFQNNEFTEQTVVPAEYISHEGFALTSPKHTFDQVAKINDFVAPIALAPPGVQPSTTPGDCVATGWGSWALWGAPNNTLQQVHIDFFPDDECSAAWGGFFVPQQNICAGTPEGWESVCQGDSGGPLKCKSADDGTEYLFGVTSWGSDQECGYPGDPAVWTEVAHFIDWINDKTGLTFPLM</sequence>
<dbReference type="GO" id="GO:0006508">
    <property type="term" value="P:proteolysis"/>
    <property type="evidence" value="ECO:0007669"/>
    <property type="project" value="InterPro"/>
</dbReference>
<dbReference type="InterPro" id="IPR043504">
    <property type="entry name" value="Peptidase_S1_PA_chymotrypsin"/>
</dbReference>
<keyword evidence="3" id="KW-0732">Signal</keyword>